<gene>
    <name evidence="1" type="ORF">ARMOST_01528</name>
</gene>
<accession>A0A284QP81</accession>
<organism evidence="1 2">
    <name type="scientific">Armillaria ostoyae</name>
    <name type="common">Armillaria root rot fungus</name>
    <dbReference type="NCBI Taxonomy" id="47428"/>
    <lineage>
        <taxon>Eukaryota</taxon>
        <taxon>Fungi</taxon>
        <taxon>Dikarya</taxon>
        <taxon>Basidiomycota</taxon>
        <taxon>Agaricomycotina</taxon>
        <taxon>Agaricomycetes</taxon>
        <taxon>Agaricomycetidae</taxon>
        <taxon>Agaricales</taxon>
        <taxon>Marasmiineae</taxon>
        <taxon>Physalacriaceae</taxon>
        <taxon>Armillaria</taxon>
    </lineage>
</organism>
<name>A0A284QP81_ARMOS</name>
<reference evidence="2" key="1">
    <citation type="journal article" date="2017" name="Nat. Ecol. Evol.">
        <title>Genome expansion and lineage-specific genetic innovations in the forest pathogenic fungi Armillaria.</title>
        <authorList>
            <person name="Sipos G."/>
            <person name="Prasanna A.N."/>
            <person name="Walter M.C."/>
            <person name="O'Connor E."/>
            <person name="Balint B."/>
            <person name="Krizsan K."/>
            <person name="Kiss B."/>
            <person name="Hess J."/>
            <person name="Varga T."/>
            <person name="Slot J."/>
            <person name="Riley R."/>
            <person name="Boka B."/>
            <person name="Rigling D."/>
            <person name="Barry K."/>
            <person name="Lee J."/>
            <person name="Mihaltcheva S."/>
            <person name="LaButti K."/>
            <person name="Lipzen A."/>
            <person name="Waldron R."/>
            <person name="Moloney N.M."/>
            <person name="Sperisen C."/>
            <person name="Kredics L."/>
            <person name="Vagvoelgyi C."/>
            <person name="Patrignani A."/>
            <person name="Fitzpatrick D."/>
            <person name="Nagy I."/>
            <person name="Doyle S."/>
            <person name="Anderson J.B."/>
            <person name="Grigoriev I.V."/>
            <person name="Gueldener U."/>
            <person name="Muensterkoetter M."/>
            <person name="Nagy L.G."/>
        </authorList>
    </citation>
    <scope>NUCLEOTIDE SEQUENCE [LARGE SCALE GENOMIC DNA]</scope>
    <source>
        <strain evidence="2">C18/9</strain>
    </source>
</reference>
<evidence type="ECO:0000313" key="1">
    <source>
        <dbReference type="EMBL" id="SJK98265.1"/>
    </source>
</evidence>
<sequence length="23" mass="2757">MADHHNAAVVMRKMFEVEVEKRE</sequence>
<protein>
    <submittedName>
        <fullName evidence="1">Uncharacterized protein</fullName>
    </submittedName>
</protein>
<evidence type="ECO:0000313" key="2">
    <source>
        <dbReference type="Proteomes" id="UP000219338"/>
    </source>
</evidence>
<proteinExistence type="predicted"/>
<dbReference type="Proteomes" id="UP000219338">
    <property type="component" value="Unassembled WGS sequence"/>
</dbReference>
<dbReference type="AlphaFoldDB" id="A0A284QP81"/>
<keyword evidence="2" id="KW-1185">Reference proteome</keyword>
<dbReference type="EMBL" id="FUEG01000001">
    <property type="protein sequence ID" value="SJK98265.1"/>
    <property type="molecule type" value="Genomic_DNA"/>
</dbReference>